<dbReference type="Proteomes" id="UP000184130">
    <property type="component" value="Unassembled WGS sequence"/>
</dbReference>
<accession>A0A1M6S760</accession>
<sequence length="106" mass="11331">MMQQLFLVTISNGGTNYSLTAQALAEMTDEVVLTMGYVVGLLYAVASLLAIYNATVIYIKLQAGEGGFTKAVLMMFGAIMFLIGATIVLPAFFGYQYGSSGFSPFD</sequence>
<organism evidence="2 3">
    <name type="scientific">Xylanibacter ruminicola</name>
    <name type="common">Prevotella ruminicola</name>
    <dbReference type="NCBI Taxonomy" id="839"/>
    <lineage>
        <taxon>Bacteria</taxon>
        <taxon>Pseudomonadati</taxon>
        <taxon>Bacteroidota</taxon>
        <taxon>Bacteroidia</taxon>
        <taxon>Bacteroidales</taxon>
        <taxon>Prevotellaceae</taxon>
        <taxon>Xylanibacter</taxon>
    </lineage>
</organism>
<dbReference type="AlphaFoldDB" id="A0A1M6S760"/>
<gene>
    <name evidence="2" type="ORF">SAMN05216463_10318</name>
</gene>
<protein>
    <submittedName>
        <fullName evidence="2">Uncharacterized protein</fullName>
    </submittedName>
</protein>
<dbReference type="InterPro" id="IPR025408">
    <property type="entry name" value="DUF4134"/>
</dbReference>
<evidence type="ECO:0000313" key="3">
    <source>
        <dbReference type="Proteomes" id="UP000184130"/>
    </source>
</evidence>
<keyword evidence="1" id="KW-0812">Transmembrane</keyword>
<keyword evidence="1" id="KW-1133">Transmembrane helix</keyword>
<evidence type="ECO:0000256" key="1">
    <source>
        <dbReference type="SAM" id="Phobius"/>
    </source>
</evidence>
<keyword evidence="1" id="KW-0472">Membrane</keyword>
<evidence type="ECO:0000313" key="2">
    <source>
        <dbReference type="EMBL" id="SHK40541.1"/>
    </source>
</evidence>
<dbReference type="EMBL" id="FRBD01000003">
    <property type="protein sequence ID" value="SHK40541.1"/>
    <property type="molecule type" value="Genomic_DNA"/>
</dbReference>
<dbReference type="Pfam" id="PF13572">
    <property type="entry name" value="DUF4134"/>
    <property type="match status" value="1"/>
</dbReference>
<feature type="transmembrane region" description="Helical" evidence="1">
    <location>
        <begin position="71"/>
        <end position="93"/>
    </location>
</feature>
<dbReference type="OrthoDB" id="1072567at2"/>
<reference evidence="2 3" key="1">
    <citation type="submission" date="2016-11" db="EMBL/GenBank/DDBJ databases">
        <authorList>
            <person name="Jaros S."/>
            <person name="Januszkiewicz K."/>
            <person name="Wedrychowicz H."/>
        </authorList>
    </citation>
    <scope>NUCLEOTIDE SEQUENCE [LARGE SCALE GENOMIC DNA]</scope>
    <source>
        <strain evidence="2 3">KHT3</strain>
    </source>
</reference>
<name>A0A1M6S760_XYLRU</name>
<proteinExistence type="predicted"/>
<feature type="transmembrane region" description="Helical" evidence="1">
    <location>
        <begin position="35"/>
        <end position="59"/>
    </location>
</feature>